<evidence type="ECO:0000256" key="7">
    <source>
        <dbReference type="ARBA" id="ARBA00023004"/>
    </source>
</evidence>
<dbReference type="Pfam" id="PF03150">
    <property type="entry name" value="CCP_MauG"/>
    <property type="match status" value="1"/>
</dbReference>
<dbReference type="InterPro" id="IPR004852">
    <property type="entry name" value="Di-haem_cyt_c_peroxidsae"/>
</dbReference>
<dbReference type="PROSITE" id="PS51257">
    <property type="entry name" value="PROKAR_LIPOPROTEIN"/>
    <property type="match status" value="1"/>
</dbReference>
<keyword evidence="12" id="KW-1185">Reference proteome</keyword>
<dbReference type="InterPro" id="IPR026259">
    <property type="entry name" value="MauG/Cytc_peroxidase"/>
</dbReference>
<evidence type="ECO:0000256" key="4">
    <source>
        <dbReference type="ARBA" id="ARBA00022729"/>
    </source>
</evidence>
<evidence type="ECO:0000256" key="6">
    <source>
        <dbReference type="ARBA" id="ARBA00023002"/>
    </source>
</evidence>
<dbReference type="InterPro" id="IPR009056">
    <property type="entry name" value="Cyt_c-like_dom"/>
</dbReference>
<evidence type="ECO:0000313" key="11">
    <source>
        <dbReference type="EMBL" id="NRF71182.1"/>
    </source>
</evidence>
<feature type="chain" id="PRO_5045422038" evidence="9">
    <location>
        <begin position="24"/>
        <end position="420"/>
    </location>
</feature>
<comment type="subcellular location">
    <subcellularLocation>
        <location evidence="1">Periplasm</location>
    </subcellularLocation>
</comment>
<dbReference type="PIRSF" id="PIRSF000294">
    <property type="entry name" value="Cytochrome-c_peroxidase"/>
    <property type="match status" value="1"/>
</dbReference>
<keyword evidence="6" id="KW-0560">Oxidoreductase</keyword>
<reference evidence="11 12" key="1">
    <citation type="submission" date="2020-05" db="EMBL/GenBank/DDBJ databases">
        <title>Aquincola sp. isolate from soil.</title>
        <authorList>
            <person name="Han J."/>
            <person name="Kim D.-U."/>
        </authorList>
    </citation>
    <scope>NUCLEOTIDE SEQUENCE [LARGE SCALE GENOMIC DNA]</scope>
    <source>
        <strain evidence="11 12">S2</strain>
    </source>
</reference>
<dbReference type="GO" id="GO:0004601">
    <property type="term" value="F:peroxidase activity"/>
    <property type="evidence" value="ECO:0007669"/>
    <property type="project" value="UniProtKB-KW"/>
</dbReference>
<dbReference type="Proteomes" id="UP000737171">
    <property type="component" value="Unassembled WGS sequence"/>
</dbReference>
<keyword evidence="4 9" id="KW-0732">Signal</keyword>
<keyword evidence="7 8" id="KW-0408">Iron</keyword>
<protein>
    <submittedName>
        <fullName evidence="11">Cytochrome-c peroxidase</fullName>
    </submittedName>
</protein>
<feature type="domain" description="Cytochrome c" evidence="10">
    <location>
        <begin position="251"/>
        <end position="404"/>
    </location>
</feature>
<sequence>MNRRTCALVGALMACVLTLSAFAAPRAFWSESELSALRGLWIGSLKPLPPDPSNRVADDPRAAEFGQRLFFDTRLSGNGKVSCASCHAPGKQFQDGTPLATKGLGTTDRRTMTIIGTAHSPWQFWDGRKDSQWSQALGPLESAVEHGGNRAQLAHLAARHHRTEYEALFGPLPDLASVPAHAGPVQDPAARAAWERMTPAARDAVSRVFSNLGKAIAAYERQIMPGASRFDSYVEAAIRNDVQQMKATLTPDEVAGLRLFLGKANCLQCHNGPLFTNNDFHNTGVPFAKGLTSDTGRSAGVKQVLGDEFNCLGPYSDARPEQCGELRFLVTDSPNQLRQYRPPSLRNVAERAPYMHAGQLDSLDQVVEHYNRAPAAPKGHSELKPLNLNDREATQLIAFLRTLSGPVAADPKWLREPVAH</sequence>
<evidence type="ECO:0000256" key="3">
    <source>
        <dbReference type="ARBA" id="ARBA00022723"/>
    </source>
</evidence>
<comment type="caution">
    <text evidence="11">The sequence shown here is derived from an EMBL/GenBank/DDBJ whole genome shotgun (WGS) entry which is preliminary data.</text>
</comment>
<gene>
    <name evidence="11" type="ORF">HLB44_29735</name>
</gene>
<keyword evidence="2 8" id="KW-0349">Heme</keyword>
<dbReference type="PANTHER" id="PTHR30600">
    <property type="entry name" value="CYTOCHROME C PEROXIDASE-RELATED"/>
    <property type="match status" value="1"/>
</dbReference>
<feature type="signal peptide" evidence="9">
    <location>
        <begin position="1"/>
        <end position="23"/>
    </location>
</feature>
<evidence type="ECO:0000256" key="1">
    <source>
        <dbReference type="ARBA" id="ARBA00004418"/>
    </source>
</evidence>
<dbReference type="InterPro" id="IPR051395">
    <property type="entry name" value="Cytochrome_c_Peroxidase/MauG"/>
</dbReference>
<evidence type="ECO:0000256" key="9">
    <source>
        <dbReference type="SAM" id="SignalP"/>
    </source>
</evidence>
<name>A0ABX2ERL4_9BURK</name>
<dbReference type="Gene3D" id="1.10.760.10">
    <property type="entry name" value="Cytochrome c-like domain"/>
    <property type="match status" value="2"/>
</dbReference>
<evidence type="ECO:0000256" key="5">
    <source>
        <dbReference type="ARBA" id="ARBA00022764"/>
    </source>
</evidence>
<evidence type="ECO:0000256" key="2">
    <source>
        <dbReference type="ARBA" id="ARBA00022617"/>
    </source>
</evidence>
<proteinExistence type="predicted"/>
<accession>A0ABX2ERL4</accession>
<dbReference type="InterPro" id="IPR036909">
    <property type="entry name" value="Cyt_c-like_dom_sf"/>
</dbReference>
<dbReference type="SUPFAM" id="SSF46626">
    <property type="entry name" value="Cytochrome c"/>
    <property type="match status" value="2"/>
</dbReference>
<evidence type="ECO:0000256" key="8">
    <source>
        <dbReference type="PROSITE-ProRule" id="PRU00433"/>
    </source>
</evidence>
<dbReference type="EMBL" id="JABRWJ010000010">
    <property type="protein sequence ID" value="NRF71182.1"/>
    <property type="molecule type" value="Genomic_DNA"/>
</dbReference>
<keyword evidence="11" id="KW-0575">Peroxidase</keyword>
<keyword evidence="3 8" id="KW-0479">Metal-binding</keyword>
<organism evidence="11 12">
    <name type="scientific">Pseudaquabacterium terrae</name>
    <dbReference type="NCBI Taxonomy" id="2732868"/>
    <lineage>
        <taxon>Bacteria</taxon>
        <taxon>Pseudomonadati</taxon>
        <taxon>Pseudomonadota</taxon>
        <taxon>Betaproteobacteria</taxon>
        <taxon>Burkholderiales</taxon>
        <taxon>Sphaerotilaceae</taxon>
        <taxon>Pseudaquabacterium</taxon>
    </lineage>
</organism>
<evidence type="ECO:0000313" key="12">
    <source>
        <dbReference type="Proteomes" id="UP000737171"/>
    </source>
</evidence>
<evidence type="ECO:0000259" key="10">
    <source>
        <dbReference type="PROSITE" id="PS51007"/>
    </source>
</evidence>
<dbReference type="PROSITE" id="PS51007">
    <property type="entry name" value="CYTC"/>
    <property type="match status" value="1"/>
</dbReference>
<keyword evidence="5" id="KW-0574">Periplasm</keyword>